<reference evidence="1 2" key="1">
    <citation type="submission" date="2020-04" db="EMBL/GenBank/DDBJ databases">
        <authorList>
            <person name="De Canck E."/>
        </authorList>
    </citation>
    <scope>NUCLEOTIDE SEQUENCE [LARGE SCALE GENOMIC DNA]</scope>
    <source>
        <strain evidence="1 2">LMG 28138</strain>
    </source>
</reference>
<accession>A0A6S7B187</accession>
<gene>
    <name evidence="1" type="ORF">LMG28138_01818</name>
</gene>
<dbReference type="AlphaFoldDB" id="A0A6S7B187"/>
<protein>
    <recommendedName>
        <fullName evidence="3">DUF559 domain-containing protein</fullName>
    </recommendedName>
</protein>
<evidence type="ECO:0008006" key="3">
    <source>
        <dbReference type="Google" id="ProtNLM"/>
    </source>
</evidence>
<dbReference type="RefSeq" id="WP_175104423.1">
    <property type="nucleotide sequence ID" value="NZ_CADIKM010000006.1"/>
</dbReference>
<proteinExistence type="predicted"/>
<dbReference type="Proteomes" id="UP000494115">
    <property type="component" value="Unassembled WGS sequence"/>
</dbReference>
<name>A0A6S7B187_9BURK</name>
<keyword evidence="2" id="KW-1185">Reference proteome</keyword>
<evidence type="ECO:0000313" key="1">
    <source>
        <dbReference type="EMBL" id="CAB3784479.1"/>
    </source>
</evidence>
<dbReference type="EMBL" id="CADIKM010000006">
    <property type="protein sequence ID" value="CAB3784479.1"/>
    <property type="molecule type" value="Genomic_DNA"/>
</dbReference>
<sequence length="112" mass="12702">MAAVPKSRLSPIEELFDIHVRAAKLPEPTREFRFAPPRRWRADFAWPDQRVLAEIEGGIFSGGRHTRGIGFEADAIKYNTATLMGFKVFRFTGRMIRSGEALRVIEQALEAV</sequence>
<organism evidence="1 2">
    <name type="scientific">Pararobbsia alpina</name>
    <dbReference type="NCBI Taxonomy" id="621374"/>
    <lineage>
        <taxon>Bacteria</taxon>
        <taxon>Pseudomonadati</taxon>
        <taxon>Pseudomonadota</taxon>
        <taxon>Betaproteobacteria</taxon>
        <taxon>Burkholderiales</taxon>
        <taxon>Burkholderiaceae</taxon>
        <taxon>Pararobbsia</taxon>
    </lineage>
</organism>
<evidence type="ECO:0000313" key="2">
    <source>
        <dbReference type="Proteomes" id="UP000494115"/>
    </source>
</evidence>